<feature type="non-terminal residue" evidence="4">
    <location>
        <position position="1"/>
    </location>
</feature>
<dbReference type="OrthoDB" id="3233403at2759"/>
<feature type="domain" description="DDE Tnp4" evidence="3">
    <location>
        <begin position="18"/>
        <end position="106"/>
    </location>
</feature>
<evidence type="ECO:0000313" key="4">
    <source>
        <dbReference type="EMBL" id="KAG0149304.1"/>
    </source>
</evidence>
<sequence length="110" mass="12858">TQMEQHSFFKDCIGLVNGTFIPLASVPHKCTKDYWTQKAFYAYNVMLVCDINRRIIYYEMEWCGSAHDQHAFQSSQLFQHPTVFFLPGEYLLANSGYTCSEILVPTFKWL</sequence>
<evidence type="ECO:0000313" key="5">
    <source>
        <dbReference type="Proteomes" id="UP000886653"/>
    </source>
</evidence>
<name>A0A9P6TEX3_9BASI</name>
<dbReference type="Pfam" id="PF13359">
    <property type="entry name" value="DDE_Tnp_4"/>
    <property type="match status" value="1"/>
</dbReference>
<comment type="cofactor">
    <cofactor evidence="1">
        <name>a divalent metal cation</name>
        <dbReference type="ChEBI" id="CHEBI:60240"/>
    </cofactor>
</comment>
<reference evidence="4" key="1">
    <citation type="submission" date="2013-11" db="EMBL/GenBank/DDBJ databases">
        <title>Genome sequence of the fusiform rust pathogen reveals effectors for host alternation and coevolution with pine.</title>
        <authorList>
            <consortium name="DOE Joint Genome Institute"/>
            <person name="Smith K."/>
            <person name="Pendleton A."/>
            <person name="Kubisiak T."/>
            <person name="Anderson C."/>
            <person name="Salamov A."/>
            <person name="Aerts A."/>
            <person name="Riley R."/>
            <person name="Clum A."/>
            <person name="Lindquist E."/>
            <person name="Ence D."/>
            <person name="Campbell M."/>
            <person name="Kronenberg Z."/>
            <person name="Feau N."/>
            <person name="Dhillon B."/>
            <person name="Hamelin R."/>
            <person name="Burleigh J."/>
            <person name="Smith J."/>
            <person name="Yandell M."/>
            <person name="Nelson C."/>
            <person name="Grigoriev I."/>
            <person name="Davis J."/>
        </authorList>
    </citation>
    <scope>NUCLEOTIDE SEQUENCE</scope>
    <source>
        <strain evidence="4">G11</strain>
    </source>
</reference>
<comment type="caution">
    <text evidence="4">The sequence shown here is derived from an EMBL/GenBank/DDBJ whole genome shotgun (WGS) entry which is preliminary data.</text>
</comment>
<evidence type="ECO:0000256" key="2">
    <source>
        <dbReference type="ARBA" id="ARBA00022723"/>
    </source>
</evidence>
<organism evidence="4 5">
    <name type="scientific">Cronartium quercuum f. sp. fusiforme G11</name>
    <dbReference type="NCBI Taxonomy" id="708437"/>
    <lineage>
        <taxon>Eukaryota</taxon>
        <taxon>Fungi</taxon>
        <taxon>Dikarya</taxon>
        <taxon>Basidiomycota</taxon>
        <taxon>Pucciniomycotina</taxon>
        <taxon>Pucciniomycetes</taxon>
        <taxon>Pucciniales</taxon>
        <taxon>Coleosporiaceae</taxon>
        <taxon>Cronartium</taxon>
    </lineage>
</organism>
<evidence type="ECO:0000256" key="1">
    <source>
        <dbReference type="ARBA" id="ARBA00001968"/>
    </source>
</evidence>
<gene>
    <name evidence="4" type="ORF">CROQUDRAFT_40095</name>
</gene>
<dbReference type="Proteomes" id="UP000886653">
    <property type="component" value="Unassembled WGS sequence"/>
</dbReference>
<dbReference type="InterPro" id="IPR027806">
    <property type="entry name" value="HARBI1_dom"/>
</dbReference>
<dbReference type="EMBL" id="MU167229">
    <property type="protein sequence ID" value="KAG0149304.1"/>
    <property type="molecule type" value="Genomic_DNA"/>
</dbReference>
<dbReference type="AlphaFoldDB" id="A0A9P6TEX3"/>
<evidence type="ECO:0000259" key="3">
    <source>
        <dbReference type="Pfam" id="PF13359"/>
    </source>
</evidence>
<proteinExistence type="predicted"/>
<keyword evidence="2" id="KW-0479">Metal-binding</keyword>
<accession>A0A9P6TEX3</accession>
<protein>
    <recommendedName>
        <fullName evidence="3">DDE Tnp4 domain-containing protein</fullName>
    </recommendedName>
</protein>
<dbReference type="GO" id="GO:0046872">
    <property type="term" value="F:metal ion binding"/>
    <property type="evidence" value="ECO:0007669"/>
    <property type="project" value="UniProtKB-KW"/>
</dbReference>
<keyword evidence="5" id="KW-1185">Reference proteome</keyword>